<accession>A0AAW1PBG3</accession>
<reference evidence="8 9" key="1">
    <citation type="journal article" date="2024" name="Nat. Commun.">
        <title>Phylogenomics reveals the evolutionary origins of lichenization in chlorophyte algae.</title>
        <authorList>
            <person name="Puginier C."/>
            <person name="Libourel C."/>
            <person name="Otte J."/>
            <person name="Skaloud P."/>
            <person name="Haon M."/>
            <person name="Grisel S."/>
            <person name="Petersen M."/>
            <person name="Berrin J.G."/>
            <person name="Delaux P.M."/>
            <person name="Dal Grande F."/>
            <person name="Keller J."/>
        </authorList>
    </citation>
    <scope>NUCLEOTIDE SEQUENCE [LARGE SCALE GENOMIC DNA]</scope>
    <source>
        <strain evidence="8 9">SAG 2043</strain>
    </source>
</reference>
<dbReference type="PANTHER" id="PTHR48081">
    <property type="entry name" value="AB HYDROLASE SUPERFAMILY PROTEIN C4A8.06C"/>
    <property type="match status" value="1"/>
</dbReference>
<keyword evidence="9" id="KW-1185">Reference proteome</keyword>
<dbReference type="EC" id="3.1.1.n2" evidence="3"/>
<organism evidence="8 9">
    <name type="scientific">[Myrmecia] bisecta</name>
    <dbReference type="NCBI Taxonomy" id="41462"/>
    <lineage>
        <taxon>Eukaryota</taxon>
        <taxon>Viridiplantae</taxon>
        <taxon>Chlorophyta</taxon>
        <taxon>core chlorophytes</taxon>
        <taxon>Trebouxiophyceae</taxon>
        <taxon>Trebouxiales</taxon>
        <taxon>Trebouxiaceae</taxon>
        <taxon>Myrmecia</taxon>
    </lineage>
</organism>
<feature type="region of interest" description="Disordered" evidence="5">
    <location>
        <begin position="1"/>
        <end position="65"/>
    </location>
</feature>
<dbReference type="EMBL" id="JALJOR010000016">
    <property type="protein sequence ID" value="KAK9805124.1"/>
    <property type="molecule type" value="Genomic_DNA"/>
</dbReference>
<comment type="similarity">
    <text evidence="2">Belongs to the AB hydrolase superfamily. Isoprenylcysteine methylesterase family.</text>
</comment>
<dbReference type="InterPro" id="IPR049492">
    <property type="entry name" value="BD-FAE-like_dom"/>
</dbReference>
<dbReference type="Gene3D" id="3.40.50.1820">
    <property type="entry name" value="alpha/beta hydrolase"/>
    <property type="match status" value="1"/>
</dbReference>
<dbReference type="AlphaFoldDB" id="A0AAW1PBG3"/>
<dbReference type="InterPro" id="IPR029058">
    <property type="entry name" value="AB_hydrolase_fold"/>
</dbReference>
<name>A0AAW1PBG3_9CHLO</name>
<gene>
    <name evidence="8" type="ORF">WJX72_000318</name>
</gene>
<sequence length="484" mass="53524">MTLDTPATSQDGYSSPPLPVSNAAEPRATPDRRPSVNFTTDRPATAPSKLSDAPGSNKRHGRMLREVSRSITRRLSLDEGGMAALNAAAERSQRIGNLDLADADLLGMEAAESTLQAGLKVVSETFLVARLALRLGSYLGLGWRWFQKLLQLLMYAGLLMPGFIQMGLFYFFSRRMGLFYFFSRRVIRSIPYGKNPRNRLDLYMPRDHWAMESGLRPVVIYITGGAWTIGYKAWGSLLGRRLSKQGVLVVCFDYRNFPQGTVADMLQDVNTGVAWVLKKILHYGGDPNQVYIVGQSCGAQLGTLAFLTQAEQELKLHSLPGGQPTWSPCQIRGLVGVSGVYNCHELRDHFHRRGLYRGLFDRIMSLDGKPQLKLLSPTYCIKQFAYSKELPPVLLLHGTQDTCALVANAVQFADALRESGALVKLKLYDHQTHTSPLIENPMRGGVDDLTDDILSFVVGVPISAKQFPLCPSILVSMAALVCPF</sequence>
<keyword evidence="6" id="KW-1133">Transmembrane helix</keyword>
<protein>
    <recommendedName>
        <fullName evidence="3">protein-S-isoprenylcysteine alpha-carbonyl methylesterase</fullName>
        <ecNumber evidence="3">3.1.1.n2</ecNumber>
    </recommendedName>
</protein>
<evidence type="ECO:0000256" key="4">
    <source>
        <dbReference type="ARBA" id="ARBA00049507"/>
    </source>
</evidence>
<evidence type="ECO:0000256" key="3">
    <source>
        <dbReference type="ARBA" id="ARBA00038928"/>
    </source>
</evidence>
<keyword evidence="6" id="KW-0812">Transmembrane</keyword>
<dbReference type="Pfam" id="PF20434">
    <property type="entry name" value="BD-FAE"/>
    <property type="match status" value="1"/>
</dbReference>
<evidence type="ECO:0000256" key="2">
    <source>
        <dbReference type="ARBA" id="ARBA00038028"/>
    </source>
</evidence>
<feature type="domain" description="BD-FAE-like" evidence="7">
    <location>
        <begin position="200"/>
        <end position="416"/>
    </location>
</feature>
<feature type="compositionally biased region" description="Polar residues" evidence="5">
    <location>
        <begin position="1"/>
        <end position="13"/>
    </location>
</feature>
<keyword evidence="1" id="KW-0378">Hydrolase</keyword>
<comment type="caution">
    <text evidence="8">The sequence shown here is derived from an EMBL/GenBank/DDBJ whole genome shotgun (WGS) entry which is preliminary data.</text>
</comment>
<feature type="transmembrane region" description="Helical" evidence="6">
    <location>
        <begin position="152"/>
        <end position="172"/>
    </location>
</feature>
<dbReference type="SUPFAM" id="SSF53474">
    <property type="entry name" value="alpha/beta-Hydrolases"/>
    <property type="match status" value="1"/>
</dbReference>
<evidence type="ECO:0000256" key="5">
    <source>
        <dbReference type="SAM" id="MobiDB-lite"/>
    </source>
</evidence>
<evidence type="ECO:0000313" key="9">
    <source>
        <dbReference type="Proteomes" id="UP001489004"/>
    </source>
</evidence>
<proteinExistence type="inferred from homology"/>
<dbReference type="Proteomes" id="UP001489004">
    <property type="component" value="Unassembled WGS sequence"/>
</dbReference>
<evidence type="ECO:0000313" key="8">
    <source>
        <dbReference type="EMBL" id="KAK9805124.1"/>
    </source>
</evidence>
<comment type="catalytic activity">
    <reaction evidence="4">
        <text>[protein]-C-terminal S-[(2E,6E)-farnesyl]-L-cysteine methyl ester + H2O = [protein]-C-terminal S-[(2E,6E)-farnesyl]-L-cysteine + methanol + H(+)</text>
        <dbReference type="Rhea" id="RHEA:48520"/>
        <dbReference type="Rhea" id="RHEA-COMP:12125"/>
        <dbReference type="Rhea" id="RHEA-COMP:12126"/>
        <dbReference type="ChEBI" id="CHEBI:15377"/>
        <dbReference type="ChEBI" id="CHEBI:15378"/>
        <dbReference type="ChEBI" id="CHEBI:17790"/>
        <dbReference type="ChEBI" id="CHEBI:90510"/>
        <dbReference type="ChEBI" id="CHEBI:90511"/>
        <dbReference type="EC" id="3.1.1.n2"/>
    </reaction>
</comment>
<evidence type="ECO:0000259" key="7">
    <source>
        <dbReference type="Pfam" id="PF20434"/>
    </source>
</evidence>
<evidence type="ECO:0000256" key="1">
    <source>
        <dbReference type="ARBA" id="ARBA00022801"/>
    </source>
</evidence>
<dbReference type="InterPro" id="IPR050300">
    <property type="entry name" value="GDXG_lipolytic_enzyme"/>
</dbReference>
<keyword evidence="6" id="KW-0472">Membrane</keyword>
<dbReference type="PANTHER" id="PTHR48081:SF33">
    <property type="entry name" value="KYNURENINE FORMAMIDASE"/>
    <property type="match status" value="1"/>
</dbReference>
<dbReference type="GO" id="GO:0016787">
    <property type="term" value="F:hydrolase activity"/>
    <property type="evidence" value="ECO:0007669"/>
    <property type="project" value="UniProtKB-KW"/>
</dbReference>
<evidence type="ECO:0000256" key="6">
    <source>
        <dbReference type="SAM" id="Phobius"/>
    </source>
</evidence>